<protein>
    <submittedName>
        <fullName evidence="2">Uncharacterized protein</fullName>
    </submittedName>
</protein>
<feature type="compositionally biased region" description="Low complexity" evidence="1">
    <location>
        <begin position="59"/>
        <end position="71"/>
    </location>
</feature>
<accession>A0ABU4VQM4</accession>
<reference evidence="2 3" key="1">
    <citation type="submission" date="2023-11" db="EMBL/GenBank/DDBJ databases">
        <authorList>
            <person name="Xu M."/>
            <person name="Jiang T."/>
        </authorList>
    </citation>
    <scope>NUCLEOTIDE SEQUENCE [LARGE SCALE GENOMIC DNA]</scope>
    <source>
        <strain evidence="2 3">SD</strain>
    </source>
</reference>
<name>A0ABU4VQM4_9ACTN</name>
<keyword evidence="3" id="KW-1185">Reference proteome</keyword>
<evidence type="ECO:0000313" key="3">
    <source>
        <dbReference type="Proteomes" id="UP001277761"/>
    </source>
</evidence>
<sequence length="71" mass="7469">MSRRGDGDRSAEDRRRARLEREQRRARREGRPVPRSLEELDGARAPADPGAPGAPGTPPAAAGPSAGAPSD</sequence>
<proteinExistence type="predicted"/>
<gene>
    <name evidence="2" type="ORF">SK069_18845</name>
</gene>
<dbReference type="Proteomes" id="UP001277761">
    <property type="component" value="Unassembled WGS sequence"/>
</dbReference>
<comment type="caution">
    <text evidence="2">The sequence shown here is derived from an EMBL/GenBank/DDBJ whole genome shotgun (WGS) entry which is preliminary data.</text>
</comment>
<feature type="compositionally biased region" description="Basic and acidic residues" evidence="1">
    <location>
        <begin position="1"/>
        <end position="42"/>
    </location>
</feature>
<dbReference type="EMBL" id="JAXAVX010000018">
    <property type="protein sequence ID" value="MDX8153662.1"/>
    <property type="molecule type" value="Genomic_DNA"/>
</dbReference>
<feature type="region of interest" description="Disordered" evidence="1">
    <location>
        <begin position="1"/>
        <end position="71"/>
    </location>
</feature>
<organism evidence="2 3">
    <name type="scientific">Patulibacter brassicae</name>
    <dbReference type="NCBI Taxonomy" id="1705717"/>
    <lineage>
        <taxon>Bacteria</taxon>
        <taxon>Bacillati</taxon>
        <taxon>Actinomycetota</taxon>
        <taxon>Thermoleophilia</taxon>
        <taxon>Solirubrobacterales</taxon>
        <taxon>Patulibacteraceae</taxon>
        <taxon>Patulibacter</taxon>
    </lineage>
</organism>
<evidence type="ECO:0000256" key="1">
    <source>
        <dbReference type="SAM" id="MobiDB-lite"/>
    </source>
</evidence>
<evidence type="ECO:0000313" key="2">
    <source>
        <dbReference type="EMBL" id="MDX8153662.1"/>
    </source>
</evidence>
<feature type="non-terminal residue" evidence="2">
    <location>
        <position position="71"/>
    </location>
</feature>